<feature type="domain" description="SET" evidence="1">
    <location>
        <begin position="63"/>
        <end position="246"/>
    </location>
</feature>
<dbReference type="InterPro" id="IPR046341">
    <property type="entry name" value="SET_dom_sf"/>
</dbReference>
<dbReference type="Gene3D" id="2.170.270.10">
    <property type="entry name" value="SET domain"/>
    <property type="match status" value="2"/>
</dbReference>
<comment type="caution">
    <text evidence="2">The sequence shown here is derived from an EMBL/GenBank/DDBJ whole genome shotgun (WGS) entry which is preliminary data.</text>
</comment>
<dbReference type="SUPFAM" id="SSF82199">
    <property type="entry name" value="SET domain"/>
    <property type="match status" value="1"/>
</dbReference>
<dbReference type="SMART" id="SM00317">
    <property type="entry name" value="SET"/>
    <property type="match status" value="1"/>
</dbReference>
<sequence length="266" mass="28859">MLRRAWEHLVQVFISAEREALPAHDRAVILASAKTLAQRLAAAHADAGQGLDSNDDTWASSLNAVRVGPSAIEGAGFGVFAKRDLPRLTPFCFYPGEYTPAVPASLLYNVDVGSPGSSKVSLCDPKDDDARDTQYLLHLTHLGGSIDGITAPREPAVCAGHVINHPPAGSLPSAEMLEVWWEDLVPNAVNVGRRTPANNVLAKGPWYFDDDSGQFVPIPETHRLPAVVFFTLRDVVAGEELYWDYGARPTKDSSWYVPVKHPATGR</sequence>
<protein>
    <recommendedName>
        <fullName evidence="1">SET domain-containing protein</fullName>
    </recommendedName>
</protein>
<reference evidence="2 3" key="1">
    <citation type="submission" date="2017-12" db="EMBL/GenBank/DDBJ databases">
        <title>Sequencing, de novo assembly and annotation of complete genome of a new Thraustochytrid species, strain FCC1311.</title>
        <authorList>
            <person name="Sedici K."/>
            <person name="Godart F."/>
            <person name="Aiese Cigliano R."/>
            <person name="Sanseverino W."/>
            <person name="Barakat M."/>
            <person name="Ortet P."/>
            <person name="Marechal E."/>
            <person name="Cagnac O."/>
            <person name="Amato A."/>
        </authorList>
    </citation>
    <scope>NUCLEOTIDE SEQUENCE [LARGE SCALE GENOMIC DNA]</scope>
</reference>
<evidence type="ECO:0000259" key="1">
    <source>
        <dbReference type="PROSITE" id="PS50280"/>
    </source>
</evidence>
<evidence type="ECO:0000313" key="3">
    <source>
        <dbReference type="Proteomes" id="UP000241890"/>
    </source>
</evidence>
<dbReference type="AlphaFoldDB" id="A0A2R5G4C9"/>
<name>A0A2R5G4C9_9STRA</name>
<dbReference type="InParanoid" id="A0A2R5G4C9"/>
<dbReference type="InterPro" id="IPR001214">
    <property type="entry name" value="SET_dom"/>
</dbReference>
<accession>A0A2R5G4C9</accession>
<keyword evidence="3" id="KW-1185">Reference proteome</keyword>
<dbReference type="Proteomes" id="UP000241890">
    <property type="component" value="Unassembled WGS sequence"/>
</dbReference>
<dbReference type="OrthoDB" id="5560686at2759"/>
<dbReference type="Pfam" id="PF00856">
    <property type="entry name" value="SET"/>
    <property type="match status" value="1"/>
</dbReference>
<dbReference type="EMBL" id="BEYU01000016">
    <property type="protein sequence ID" value="GBG25876.1"/>
    <property type="molecule type" value="Genomic_DNA"/>
</dbReference>
<gene>
    <name evidence="2" type="ORF">FCC1311_020952</name>
</gene>
<dbReference type="PROSITE" id="PS50280">
    <property type="entry name" value="SET"/>
    <property type="match status" value="1"/>
</dbReference>
<evidence type="ECO:0000313" key="2">
    <source>
        <dbReference type="EMBL" id="GBG25876.1"/>
    </source>
</evidence>
<organism evidence="2 3">
    <name type="scientific">Hondaea fermentalgiana</name>
    <dbReference type="NCBI Taxonomy" id="2315210"/>
    <lineage>
        <taxon>Eukaryota</taxon>
        <taxon>Sar</taxon>
        <taxon>Stramenopiles</taxon>
        <taxon>Bigyra</taxon>
        <taxon>Labyrinthulomycetes</taxon>
        <taxon>Thraustochytrida</taxon>
        <taxon>Thraustochytriidae</taxon>
        <taxon>Hondaea</taxon>
    </lineage>
</organism>
<proteinExistence type="predicted"/>